<evidence type="ECO:0000259" key="5">
    <source>
        <dbReference type="SMART" id="SM00829"/>
    </source>
</evidence>
<dbReference type="STRING" id="220714.SAMN05660469_1362"/>
<dbReference type="SMART" id="SM00829">
    <property type="entry name" value="PKS_ER"/>
    <property type="match status" value="1"/>
</dbReference>
<dbReference type="InterPro" id="IPR050129">
    <property type="entry name" value="Zn_alcohol_dh"/>
</dbReference>
<evidence type="ECO:0000313" key="7">
    <source>
        <dbReference type="Proteomes" id="UP000061227"/>
    </source>
</evidence>
<keyword evidence="2 4" id="KW-0862">Zinc</keyword>
<dbReference type="EMBL" id="DF968069">
    <property type="protein sequence ID" value="GAP03402.1"/>
    <property type="molecule type" value="Genomic_DNA"/>
</dbReference>
<comment type="similarity">
    <text evidence="4">Belongs to the zinc-containing alcohol dehydrogenase family.</text>
</comment>
<feature type="domain" description="Enoyl reductase (ER)" evidence="5">
    <location>
        <begin position="8"/>
        <end position="344"/>
    </location>
</feature>
<dbReference type="RefSeq" id="WP_059379142.1">
    <property type="nucleotide sequence ID" value="NZ_DF968069.1"/>
</dbReference>
<sequence length="350" mass="37407">MKAAVWHGAKDVRIEKIELKPLEADEVRVKVAYAGICGSDLHEYQEGPVMIPAAFPDPLTNRQAPLVLGHEFSGIVDEVGADVTGFKPGDHIAVNPVITKNESADDVDVYDGYSFIGLNTDGGFAAYAKVPELNLYHLPEGFPLKEAAVIEPAAVAVQATKEGGLKVGQSVVIFGAGPIGAMLAAVARAVGAAKIVVVDLAEERLAIARKMGATDTVNASHVLNIRDAVRDILPEGADVSFEVAGVQQTFDEGVQSTKPRGSFVIVSIVAHPLSLDVRQLMNSGVRIATSIAYSRETFQQTIDLVVSGQIDVNDIFTSEIRLNDLVHKGIVALMDDKHQEKIIVNLTKEK</sequence>
<dbReference type="Pfam" id="PF00107">
    <property type="entry name" value="ADH_zinc_N"/>
    <property type="match status" value="1"/>
</dbReference>
<dbReference type="SUPFAM" id="SSF50129">
    <property type="entry name" value="GroES-like"/>
    <property type="match status" value="1"/>
</dbReference>
<dbReference type="InterPro" id="IPR002328">
    <property type="entry name" value="ADH_Zn_CS"/>
</dbReference>
<dbReference type="PANTHER" id="PTHR43401">
    <property type="entry name" value="L-THREONINE 3-DEHYDROGENASE"/>
    <property type="match status" value="1"/>
</dbReference>
<name>A0A3F3GZT6_9LACO</name>
<organism evidence="6 7">
    <name type="scientific">Fructobacillus pseudoficulneus</name>
    <dbReference type="NCBI Taxonomy" id="220714"/>
    <lineage>
        <taxon>Bacteria</taxon>
        <taxon>Bacillati</taxon>
        <taxon>Bacillota</taxon>
        <taxon>Bacilli</taxon>
        <taxon>Lactobacillales</taxon>
        <taxon>Lactobacillaceae</taxon>
        <taxon>Fructobacillus</taxon>
    </lineage>
</organism>
<dbReference type="InterPro" id="IPR020843">
    <property type="entry name" value="ER"/>
</dbReference>
<reference evidence="6 7" key="1">
    <citation type="journal article" date="2015" name="BMC Genomics">
        <title>Comparative genomics of Fructobacillus spp. and Leuconostoc spp. reveals niche-specific evolution of Fructobacillus spp.</title>
        <authorList>
            <person name="Endo A."/>
            <person name="Tanizawa Y."/>
            <person name="Tanaka N."/>
            <person name="Maeno S."/>
            <person name="Kumar H."/>
            <person name="Shiwa Y."/>
            <person name="Okada S."/>
            <person name="Yoshikawa H."/>
            <person name="Dicks L."/>
            <person name="Nakagawa J."/>
            <person name="Arita M."/>
        </authorList>
    </citation>
    <scope>NUCLEOTIDE SEQUENCE [LARGE SCALE GENOMIC DNA]</scope>
    <source>
        <strain evidence="6 7">DSM 15468</strain>
    </source>
</reference>
<dbReference type="AlphaFoldDB" id="A0A3F3GZT6"/>
<dbReference type="GO" id="GO:0008270">
    <property type="term" value="F:zinc ion binding"/>
    <property type="evidence" value="ECO:0007669"/>
    <property type="project" value="InterPro"/>
</dbReference>
<evidence type="ECO:0000256" key="3">
    <source>
        <dbReference type="ARBA" id="ARBA00023002"/>
    </source>
</evidence>
<dbReference type="Pfam" id="PF08240">
    <property type="entry name" value="ADH_N"/>
    <property type="match status" value="1"/>
</dbReference>
<evidence type="ECO:0000256" key="1">
    <source>
        <dbReference type="ARBA" id="ARBA00022723"/>
    </source>
</evidence>
<keyword evidence="3" id="KW-0560">Oxidoreductase</keyword>
<gene>
    <name evidence="6" type="ORF">FPFC_070180</name>
</gene>
<proteinExistence type="inferred from homology"/>
<protein>
    <submittedName>
        <fullName evidence="6">Threonine dehydrogenase</fullName>
    </submittedName>
</protein>
<dbReference type="Gene3D" id="3.40.50.720">
    <property type="entry name" value="NAD(P)-binding Rossmann-like Domain"/>
    <property type="match status" value="1"/>
</dbReference>
<dbReference type="InterPro" id="IPR013154">
    <property type="entry name" value="ADH-like_N"/>
</dbReference>
<dbReference type="InterPro" id="IPR013149">
    <property type="entry name" value="ADH-like_C"/>
</dbReference>
<dbReference type="PROSITE" id="PS00059">
    <property type="entry name" value="ADH_ZINC"/>
    <property type="match status" value="1"/>
</dbReference>
<dbReference type="InterPro" id="IPR036291">
    <property type="entry name" value="NAD(P)-bd_dom_sf"/>
</dbReference>
<comment type="cofactor">
    <cofactor evidence="4">
        <name>Zn(2+)</name>
        <dbReference type="ChEBI" id="CHEBI:29105"/>
    </cofactor>
</comment>
<dbReference type="PANTHER" id="PTHR43401:SF2">
    <property type="entry name" value="L-THREONINE 3-DEHYDROGENASE"/>
    <property type="match status" value="1"/>
</dbReference>
<keyword evidence="7" id="KW-1185">Reference proteome</keyword>
<evidence type="ECO:0000256" key="4">
    <source>
        <dbReference type="RuleBase" id="RU361277"/>
    </source>
</evidence>
<evidence type="ECO:0000313" key="6">
    <source>
        <dbReference type="EMBL" id="GAP03402.1"/>
    </source>
</evidence>
<dbReference type="InterPro" id="IPR011032">
    <property type="entry name" value="GroES-like_sf"/>
</dbReference>
<dbReference type="CDD" id="cd08233">
    <property type="entry name" value="butanediol_DH_like"/>
    <property type="match status" value="1"/>
</dbReference>
<accession>A0A3F3GZT6</accession>
<dbReference type="OrthoDB" id="9770238at2"/>
<dbReference type="SUPFAM" id="SSF51735">
    <property type="entry name" value="NAD(P)-binding Rossmann-fold domains"/>
    <property type="match status" value="1"/>
</dbReference>
<dbReference type="Gene3D" id="3.90.180.10">
    <property type="entry name" value="Medium-chain alcohol dehydrogenases, catalytic domain"/>
    <property type="match status" value="1"/>
</dbReference>
<dbReference type="GO" id="GO:0016491">
    <property type="term" value="F:oxidoreductase activity"/>
    <property type="evidence" value="ECO:0007669"/>
    <property type="project" value="UniProtKB-KW"/>
</dbReference>
<dbReference type="Proteomes" id="UP000061227">
    <property type="component" value="Unassembled WGS sequence"/>
</dbReference>
<evidence type="ECO:0000256" key="2">
    <source>
        <dbReference type="ARBA" id="ARBA00022833"/>
    </source>
</evidence>
<keyword evidence="1 4" id="KW-0479">Metal-binding</keyword>